<evidence type="ECO:0000256" key="4">
    <source>
        <dbReference type="ARBA" id="ARBA00023242"/>
    </source>
</evidence>
<name>A0AAN7F585_QUERU</name>
<dbReference type="PANTHER" id="PTHR31636">
    <property type="entry name" value="OSJNBA0084A10.13 PROTEIN-RELATED"/>
    <property type="match status" value="1"/>
</dbReference>
<evidence type="ECO:0000256" key="5">
    <source>
        <dbReference type="PROSITE-ProRule" id="PRU01191"/>
    </source>
</evidence>
<keyword evidence="4" id="KW-0539">Nucleus</keyword>
<sequence>MANTVFAFEEFGFNRIEDNFSSFDKGWESKKEVNSEKHFNFNGAKDYVESWAIDSLCSDFAQQHESFSDYGPVDEMLFNIVSPPLQTCQDEIAKLGGFPTLPNVEFQKEKPYAFSLATLELLNNYGNGFKCNYMPCAKEEGQKLSTEEIMRKAREKFIHSFSQTADGLSILSHPFGFSFYDLSNEETKDVELAEFLFTAAKQVACQQFDRVSKLLNRCDQWSSNTGNPIQRLVYYFSKALRRRIDREIGRITLKGLGKSLDLHEALMKPNLAKLTFYERTPFSQVPQFARIQAIVKNVAEARKIHIIDFCCIQSGVQWTIFMQALATRSECPIELLKITVVGTTSKHLIEETVSGMLDLKEDLCELDANETVAVFCHYSLHSMISQQNRLECIMEVVRRINPCMLVVTEAEANHNSPAFVSQTFMKENESHRMILESEYFGEAIMNILAAEGEERKVRNVKIDVWRAFFARYGMVETELSMSSLYQANLVVQKFDCKSFCTLDMNAKSLIIGWKGTPICFLSVWKFV</sequence>
<evidence type="ECO:0000256" key="2">
    <source>
        <dbReference type="ARBA" id="ARBA00023015"/>
    </source>
</evidence>
<gene>
    <name evidence="6" type="ORF">RGQ29_023603</name>
</gene>
<evidence type="ECO:0000313" key="6">
    <source>
        <dbReference type="EMBL" id="KAK4586522.1"/>
    </source>
</evidence>
<evidence type="ECO:0000256" key="3">
    <source>
        <dbReference type="ARBA" id="ARBA00023163"/>
    </source>
</evidence>
<keyword evidence="3" id="KW-0804">Transcription</keyword>
<dbReference type="GO" id="GO:0005634">
    <property type="term" value="C:nucleus"/>
    <property type="evidence" value="ECO:0007669"/>
    <property type="project" value="UniProtKB-SubCell"/>
</dbReference>
<dbReference type="AlphaFoldDB" id="A0AAN7F585"/>
<dbReference type="EMBL" id="JAXUIC010000006">
    <property type="protein sequence ID" value="KAK4586522.1"/>
    <property type="molecule type" value="Genomic_DNA"/>
</dbReference>
<comment type="caution">
    <text evidence="6">The sequence shown here is derived from an EMBL/GenBank/DDBJ whole genome shotgun (WGS) entry which is preliminary data.</text>
</comment>
<feature type="region of interest" description="SAW" evidence="5">
    <location>
        <begin position="449"/>
        <end position="525"/>
    </location>
</feature>
<proteinExistence type="inferred from homology"/>
<dbReference type="Pfam" id="PF03514">
    <property type="entry name" value="GRAS"/>
    <property type="match status" value="3"/>
</dbReference>
<accession>A0AAN7F585</accession>
<comment type="caution">
    <text evidence="5">Lacks conserved residue(s) required for the propagation of feature annotation.</text>
</comment>
<dbReference type="SMR" id="A0AAN7F585"/>
<reference evidence="6 7" key="1">
    <citation type="journal article" date="2023" name="G3 (Bethesda)">
        <title>A haplotype-resolved chromosome-scale genome for Quercus rubra L. provides insights into the genetics of adaptive traits for red oak species.</title>
        <authorList>
            <person name="Kapoor B."/>
            <person name="Jenkins J."/>
            <person name="Schmutz J."/>
            <person name="Zhebentyayeva T."/>
            <person name="Kuelheim C."/>
            <person name="Coggeshall M."/>
            <person name="Heim C."/>
            <person name="Lasky J.R."/>
            <person name="Leites L."/>
            <person name="Islam-Faridi N."/>
            <person name="Romero-Severson J."/>
            <person name="DeLeo V.L."/>
            <person name="Lucas S.M."/>
            <person name="Lazic D."/>
            <person name="Gailing O."/>
            <person name="Carlson J."/>
            <person name="Staton M."/>
        </authorList>
    </citation>
    <scope>NUCLEOTIDE SEQUENCE [LARGE SCALE GENOMIC DNA]</scope>
    <source>
        <strain evidence="6">Pseudo-F2</strain>
    </source>
</reference>
<comment type="similarity">
    <text evidence="5">Belongs to the GRAS family.</text>
</comment>
<dbReference type="PROSITE" id="PS50985">
    <property type="entry name" value="GRAS"/>
    <property type="match status" value="1"/>
</dbReference>
<comment type="subcellular location">
    <subcellularLocation>
        <location evidence="1">Nucleus</location>
    </subcellularLocation>
</comment>
<keyword evidence="2" id="KW-0805">Transcription regulation</keyword>
<feature type="short sequence motif" description="VHIID" evidence="5">
    <location>
        <begin position="304"/>
        <end position="308"/>
    </location>
</feature>
<dbReference type="InterPro" id="IPR005202">
    <property type="entry name" value="TF_GRAS"/>
</dbReference>
<evidence type="ECO:0000256" key="1">
    <source>
        <dbReference type="ARBA" id="ARBA00004123"/>
    </source>
</evidence>
<dbReference type="Proteomes" id="UP001324115">
    <property type="component" value="Unassembled WGS sequence"/>
</dbReference>
<protein>
    <submittedName>
        <fullName evidence="6">Uncharacterized protein</fullName>
    </submittedName>
</protein>
<organism evidence="6 7">
    <name type="scientific">Quercus rubra</name>
    <name type="common">Northern red oak</name>
    <name type="synonym">Quercus borealis</name>
    <dbReference type="NCBI Taxonomy" id="3512"/>
    <lineage>
        <taxon>Eukaryota</taxon>
        <taxon>Viridiplantae</taxon>
        <taxon>Streptophyta</taxon>
        <taxon>Embryophyta</taxon>
        <taxon>Tracheophyta</taxon>
        <taxon>Spermatophyta</taxon>
        <taxon>Magnoliopsida</taxon>
        <taxon>eudicotyledons</taxon>
        <taxon>Gunneridae</taxon>
        <taxon>Pentapetalae</taxon>
        <taxon>rosids</taxon>
        <taxon>fabids</taxon>
        <taxon>Fagales</taxon>
        <taxon>Fagaceae</taxon>
        <taxon>Quercus</taxon>
    </lineage>
</organism>
<evidence type="ECO:0000313" key="7">
    <source>
        <dbReference type="Proteomes" id="UP001324115"/>
    </source>
</evidence>
<keyword evidence="7" id="KW-1185">Reference proteome</keyword>